<evidence type="ECO:0000313" key="1">
    <source>
        <dbReference type="EMBL" id="GAF92984.1"/>
    </source>
</evidence>
<gene>
    <name evidence="1" type="ORF">S01H1_31773</name>
</gene>
<proteinExistence type="predicted"/>
<feature type="non-terminal residue" evidence="1">
    <location>
        <position position="274"/>
    </location>
</feature>
<protein>
    <recommendedName>
        <fullName evidence="2">DUF4277 domain-containing protein</fullName>
    </recommendedName>
</protein>
<dbReference type="EMBL" id="BARS01019626">
    <property type="protein sequence ID" value="GAF92984.1"/>
    <property type="molecule type" value="Genomic_DNA"/>
</dbReference>
<name>X0TIF6_9ZZZZ</name>
<evidence type="ECO:0008006" key="2">
    <source>
        <dbReference type="Google" id="ProtNLM"/>
    </source>
</evidence>
<dbReference type="AlphaFoldDB" id="X0TIF6"/>
<feature type="non-terminal residue" evidence="1">
    <location>
        <position position="1"/>
    </location>
</feature>
<comment type="caution">
    <text evidence="1">The sequence shown here is derived from an EMBL/GenBank/DDBJ whole genome shotgun (WGS) entry which is preliminary data.</text>
</comment>
<accession>X0TIF6</accession>
<sequence>YAEAWSIKHRTTLEQITGWRIRDKEMTDDRLGQLVEALGVDEVQSMRYQRMQSQHLIHAYALPTEVARYDTTTFSVYHAPDAKGQNQGLLQFGHSKDHRPDLVQFKQGLGALDPAGVPLLTATLPGGQADDPLYVPAWREMVHMIGHTDFLYVADCKAGALETRVTIDYEGGHCLFPLPMTGEVPDLLLQWVSNPPVAPQPIYLDGVIDEEGNPCAVGQGFEVERQMTGELADGTQHTWTERWLVTQSTAHARRQRKALLARLDKATNKLNRMR</sequence>
<reference evidence="1" key="1">
    <citation type="journal article" date="2014" name="Front. Microbiol.">
        <title>High frequency of phylogenetically diverse reductive dehalogenase-homologous genes in deep subseafloor sedimentary metagenomes.</title>
        <authorList>
            <person name="Kawai M."/>
            <person name="Futagami T."/>
            <person name="Toyoda A."/>
            <person name="Takaki Y."/>
            <person name="Nishi S."/>
            <person name="Hori S."/>
            <person name="Arai W."/>
            <person name="Tsubouchi T."/>
            <person name="Morono Y."/>
            <person name="Uchiyama I."/>
            <person name="Ito T."/>
            <person name="Fujiyama A."/>
            <person name="Inagaki F."/>
            <person name="Takami H."/>
        </authorList>
    </citation>
    <scope>NUCLEOTIDE SEQUENCE</scope>
    <source>
        <strain evidence="1">Expedition CK06-06</strain>
    </source>
</reference>
<organism evidence="1">
    <name type="scientific">marine sediment metagenome</name>
    <dbReference type="NCBI Taxonomy" id="412755"/>
    <lineage>
        <taxon>unclassified sequences</taxon>
        <taxon>metagenomes</taxon>
        <taxon>ecological metagenomes</taxon>
    </lineage>
</organism>